<dbReference type="EMBL" id="CAJOBB010000849">
    <property type="protein sequence ID" value="CAF3764114.1"/>
    <property type="molecule type" value="Genomic_DNA"/>
</dbReference>
<dbReference type="Proteomes" id="UP000663860">
    <property type="component" value="Unassembled WGS sequence"/>
</dbReference>
<dbReference type="GO" id="GO:0005634">
    <property type="term" value="C:nucleus"/>
    <property type="evidence" value="ECO:0007669"/>
    <property type="project" value="TreeGrafter"/>
</dbReference>
<comment type="caution">
    <text evidence="4">The sequence shown here is derived from an EMBL/GenBank/DDBJ whole genome shotgun (WGS) entry which is preliminary data.</text>
</comment>
<dbReference type="PANTHER" id="PTHR48070:SF6">
    <property type="entry name" value="ESTERASE OVCA2"/>
    <property type="match status" value="1"/>
</dbReference>
<evidence type="ECO:0000256" key="1">
    <source>
        <dbReference type="ARBA" id="ARBA00005863"/>
    </source>
</evidence>
<proteinExistence type="inferred from homology"/>
<accession>A0A813MY95</accession>
<dbReference type="InterPro" id="IPR005645">
    <property type="entry name" value="FSH-like_dom"/>
</dbReference>
<dbReference type="GO" id="GO:0005737">
    <property type="term" value="C:cytoplasm"/>
    <property type="evidence" value="ECO:0007669"/>
    <property type="project" value="TreeGrafter"/>
</dbReference>
<dbReference type="GO" id="GO:0016787">
    <property type="term" value="F:hydrolase activity"/>
    <property type="evidence" value="ECO:0007669"/>
    <property type="project" value="UniProtKB-KW"/>
</dbReference>
<evidence type="ECO:0000256" key="2">
    <source>
        <dbReference type="ARBA" id="ARBA00022801"/>
    </source>
</evidence>
<protein>
    <recommendedName>
        <fullName evidence="3">Serine hydrolase domain-containing protein</fullName>
    </recommendedName>
</protein>
<feature type="domain" description="Serine hydrolase" evidence="3">
    <location>
        <begin position="8"/>
        <end position="214"/>
    </location>
</feature>
<dbReference type="SUPFAM" id="SSF53474">
    <property type="entry name" value="alpha/beta-Hydrolases"/>
    <property type="match status" value="1"/>
</dbReference>
<sequence length="225" mass="26001">MATNVSQSKTRILVLHGYYDSAQNREYQMRSLVRSMKDIDFVFINSPFPFVNYDFLKSTDNPSNEERYQWMSYKPTEWSVSAYDYDTIKESIEYITNYINQNGPFDGLLGFSQGAIVCVTMLLDIPNWSILPACIKFVILVGCPPINDKTIKPILDTLNKKNQVPTLHISGRNDTLITTEMSEIIFKYFDPSSAEFYIHKGGHYCPNDSSFRHKLQEFIQRACHS</sequence>
<dbReference type="Pfam" id="PF03959">
    <property type="entry name" value="FSH1"/>
    <property type="match status" value="1"/>
</dbReference>
<organism evidence="4 6">
    <name type="scientific">Adineta steineri</name>
    <dbReference type="NCBI Taxonomy" id="433720"/>
    <lineage>
        <taxon>Eukaryota</taxon>
        <taxon>Metazoa</taxon>
        <taxon>Spiralia</taxon>
        <taxon>Gnathifera</taxon>
        <taxon>Rotifera</taxon>
        <taxon>Eurotatoria</taxon>
        <taxon>Bdelloidea</taxon>
        <taxon>Adinetida</taxon>
        <taxon>Adinetidae</taxon>
        <taxon>Adineta</taxon>
    </lineage>
</organism>
<evidence type="ECO:0000313" key="5">
    <source>
        <dbReference type="EMBL" id="CAF3764114.1"/>
    </source>
</evidence>
<reference evidence="4" key="1">
    <citation type="submission" date="2021-02" db="EMBL/GenBank/DDBJ databases">
        <authorList>
            <person name="Nowell W R."/>
        </authorList>
    </citation>
    <scope>NUCLEOTIDE SEQUENCE</scope>
</reference>
<dbReference type="Proteomes" id="UP000663868">
    <property type="component" value="Unassembled WGS sequence"/>
</dbReference>
<dbReference type="EMBL" id="CAJNOE010000013">
    <property type="protein sequence ID" value="CAF0729091.1"/>
    <property type="molecule type" value="Genomic_DNA"/>
</dbReference>
<gene>
    <name evidence="4" type="ORF">IZO911_LOCUS2711</name>
    <name evidence="5" type="ORF">KXQ929_LOCUS14976</name>
</gene>
<name>A0A813MY95_9BILA</name>
<dbReference type="PANTHER" id="PTHR48070">
    <property type="entry name" value="ESTERASE OVCA2"/>
    <property type="match status" value="1"/>
</dbReference>
<evidence type="ECO:0000259" key="3">
    <source>
        <dbReference type="Pfam" id="PF03959"/>
    </source>
</evidence>
<comment type="similarity">
    <text evidence="1">Belongs to the LovG family.</text>
</comment>
<dbReference type="Gene3D" id="3.40.50.1820">
    <property type="entry name" value="alpha/beta hydrolase"/>
    <property type="match status" value="1"/>
</dbReference>
<dbReference type="InterPro" id="IPR029058">
    <property type="entry name" value="AB_hydrolase_fold"/>
</dbReference>
<dbReference type="AlphaFoldDB" id="A0A813MY95"/>
<dbReference type="InterPro" id="IPR050593">
    <property type="entry name" value="LovG"/>
</dbReference>
<evidence type="ECO:0000313" key="4">
    <source>
        <dbReference type="EMBL" id="CAF0729091.1"/>
    </source>
</evidence>
<evidence type="ECO:0000313" key="6">
    <source>
        <dbReference type="Proteomes" id="UP000663860"/>
    </source>
</evidence>
<keyword evidence="2" id="KW-0378">Hydrolase</keyword>